<evidence type="ECO:0000313" key="5">
    <source>
        <dbReference type="Proteomes" id="UP000242351"/>
    </source>
</evidence>
<evidence type="ECO:0000256" key="3">
    <source>
        <dbReference type="RuleBase" id="RU000363"/>
    </source>
</evidence>
<keyword evidence="2" id="KW-0560">Oxidoreductase</keyword>
<protein>
    <submittedName>
        <fullName evidence="4">Short-chain dehydrogenase</fullName>
    </submittedName>
</protein>
<evidence type="ECO:0000256" key="1">
    <source>
        <dbReference type="ARBA" id="ARBA00006484"/>
    </source>
</evidence>
<proteinExistence type="inferred from homology"/>
<accession>A0A2H9UML0</accession>
<evidence type="ECO:0000256" key="2">
    <source>
        <dbReference type="ARBA" id="ARBA00023002"/>
    </source>
</evidence>
<gene>
    <name evidence="4" type="ORF">CU320_06085</name>
</gene>
<dbReference type="PRINTS" id="PR00081">
    <property type="entry name" value="GDHRDH"/>
</dbReference>
<dbReference type="EMBL" id="PGOZ01000005">
    <property type="protein sequence ID" value="PJI32938.1"/>
    <property type="molecule type" value="Genomic_DNA"/>
</dbReference>
<comment type="similarity">
    <text evidence="1 3">Belongs to the short-chain dehydrogenases/reductases (SDR) family.</text>
</comment>
<comment type="caution">
    <text evidence="4">The sequence shown here is derived from an EMBL/GenBank/DDBJ whole genome shotgun (WGS) entry which is preliminary data.</text>
</comment>
<sequence length="256" mass="28028">MHSILISGAAQGIGAATAILFYQHGYKVGIYDINVAQAEQLAQQLGEHAKAGFLDVADYASWETALAEFSAWAGEINILVNNAGILYSGPFEDTTIAAHHRTLDINVKGLLNGCHATFPYLKESSFARVINLSSASAIYGQADLASYATSKFAVRGLTESLDIEWQPYGIRVLDVMPLFVGTAMVKDMQAESIKKMGVHLKAEDVAQDILKLVQLKDSIWHATHHPVGLKSKFLFHLSRMSPQFVNRISNLLIARQ</sequence>
<reference evidence="4 5" key="2">
    <citation type="submission" date="2017-12" db="EMBL/GenBank/DDBJ databases">
        <title>Revising the taxonomy of the Acinetobacter lwoffii group: the description of Acinetobacter pseudolwoffii sp. nov. and emended description of Acinetobacter lwoffii.</title>
        <authorList>
            <person name="Nemec A."/>
        </authorList>
    </citation>
    <scope>NUCLEOTIDE SEQUENCE [LARGE SCALE GENOMIC DNA]</scope>
    <source>
        <strain evidence="4 5">ANC 5347</strain>
    </source>
</reference>
<organism evidence="4 5">
    <name type="scientific">Acinetobacter pseudolwoffii</name>
    <dbReference type="NCBI Taxonomy" id="2053287"/>
    <lineage>
        <taxon>Bacteria</taxon>
        <taxon>Pseudomonadati</taxon>
        <taxon>Pseudomonadota</taxon>
        <taxon>Gammaproteobacteria</taxon>
        <taxon>Moraxellales</taxon>
        <taxon>Moraxellaceae</taxon>
        <taxon>Acinetobacter</taxon>
    </lineage>
</organism>
<dbReference type="SUPFAM" id="SSF51735">
    <property type="entry name" value="NAD(P)-binding Rossmann-fold domains"/>
    <property type="match status" value="1"/>
</dbReference>
<dbReference type="GO" id="GO:0016491">
    <property type="term" value="F:oxidoreductase activity"/>
    <property type="evidence" value="ECO:0007669"/>
    <property type="project" value="UniProtKB-KW"/>
</dbReference>
<dbReference type="Gene3D" id="3.40.50.720">
    <property type="entry name" value="NAD(P)-binding Rossmann-like Domain"/>
    <property type="match status" value="1"/>
</dbReference>
<dbReference type="AlphaFoldDB" id="A0A2H9UML0"/>
<name>A0A2H9UML0_9GAMM</name>
<dbReference type="PRINTS" id="PR00080">
    <property type="entry name" value="SDRFAMILY"/>
</dbReference>
<dbReference type="InterPro" id="IPR036291">
    <property type="entry name" value="NAD(P)-bd_dom_sf"/>
</dbReference>
<dbReference type="PANTHER" id="PTHR44196">
    <property type="entry name" value="DEHYDROGENASE/REDUCTASE SDR FAMILY MEMBER 7B"/>
    <property type="match status" value="1"/>
</dbReference>
<dbReference type="Pfam" id="PF00106">
    <property type="entry name" value="adh_short"/>
    <property type="match status" value="1"/>
</dbReference>
<dbReference type="RefSeq" id="WP_100357512.1">
    <property type="nucleotide sequence ID" value="NZ_JAMXXJ010000001.1"/>
</dbReference>
<dbReference type="PANTHER" id="PTHR44196:SF1">
    <property type="entry name" value="DEHYDROGENASE_REDUCTASE SDR FAMILY MEMBER 7B"/>
    <property type="match status" value="1"/>
</dbReference>
<dbReference type="NCBIfam" id="NF006123">
    <property type="entry name" value="PRK08267.1"/>
    <property type="match status" value="1"/>
</dbReference>
<reference evidence="4 5" key="1">
    <citation type="submission" date="2017-11" db="EMBL/GenBank/DDBJ databases">
        <authorList>
            <person name="Han C.G."/>
        </authorList>
    </citation>
    <scope>NUCLEOTIDE SEQUENCE [LARGE SCALE GENOMIC DNA]</scope>
    <source>
        <strain evidence="4 5">ANC 5347</strain>
    </source>
</reference>
<dbReference type="InterPro" id="IPR002347">
    <property type="entry name" value="SDR_fam"/>
</dbReference>
<evidence type="ECO:0000313" key="4">
    <source>
        <dbReference type="EMBL" id="PJI32938.1"/>
    </source>
</evidence>
<dbReference type="Proteomes" id="UP000242351">
    <property type="component" value="Unassembled WGS sequence"/>
</dbReference>
<dbReference type="GO" id="GO:0016020">
    <property type="term" value="C:membrane"/>
    <property type="evidence" value="ECO:0007669"/>
    <property type="project" value="TreeGrafter"/>
</dbReference>